<evidence type="ECO:0000256" key="4">
    <source>
        <dbReference type="ARBA" id="ARBA00022475"/>
    </source>
</evidence>
<sequence length="173" mass="19637">MMKNKPAAVIATFILCFLVWILFTLTFTAQELIAGAIVSLLVALFTSSYFIHEDAFHLLKPNVFINFIIYVLFIFPVELWKANVDVAKRALSPKLPINPGIVKVPVDLKSEYGLAMLANSITLTPGTITMEIVEENGQNYYYIHWIDVASKNSKEAGDMIKGKLENWIRRIWK</sequence>
<comment type="similarity">
    <text evidence="2">Belongs to the CPA3 antiporters (TC 2.A.63) subunit E family.</text>
</comment>
<dbReference type="AlphaFoldDB" id="I7KU17"/>
<protein>
    <recommendedName>
        <fullName evidence="11">Na(+) H(+) antiporter subunit E</fullName>
    </recommendedName>
</protein>
<keyword evidence="4" id="KW-1003">Cell membrane</keyword>
<feature type="transmembrane region" description="Helical" evidence="8">
    <location>
        <begin position="63"/>
        <end position="80"/>
    </location>
</feature>
<feature type="transmembrane region" description="Helical" evidence="8">
    <location>
        <begin position="6"/>
        <end position="25"/>
    </location>
</feature>
<dbReference type="GO" id="GO:0005886">
    <property type="term" value="C:plasma membrane"/>
    <property type="evidence" value="ECO:0007669"/>
    <property type="project" value="UniProtKB-SubCell"/>
</dbReference>
<evidence type="ECO:0000256" key="2">
    <source>
        <dbReference type="ARBA" id="ARBA00006228"/>
    </source>
</evidence>
<evidence type="ECO:0000256" key="8">
    <source>
        <dbReference type="SAM" id="Phobius"/>
    </source>
</evidence>
<dbReference type="PANTHER" id="PTHR34584">
    <property type="entry name" value="NA(+)/H(+) ANTIPORTER SUBUNIT E1"/>
    <property type="match status" value="1"/>
</dbReference>
<keyword evidence="7 8" id="KW-0472">Membrane</keyword>
<evidence type="ECO:0000256" key="5">
    <source>
        <dbReference type="ARBA" id="ARBA00022692"/>
    </source>
</evidence>
<gene>
    <name evidence="9" type="ORF">CAAU_1254</name>
</gene>
<keyword evidence="5 8" id="KW-0812">Transmembrane</keyword>
<keyword evidence="3" id="KW-0813">Transport</keyword>
<comment type="subcellular location">
    <subcellularLocation>
        <location evidence="1">Cell membrane</location>
        <topology evidence="1">Multi-pass membrane protein</topology>
    </subcellularLocation>
</comment>
<organism evidence="9 10">
    <name type="scientific">Caloramator australicus RC3</name>
    <dbReference type="NCBI Taxonomy" id="857293"/>
    <lineage>
        <taxon>Bacteria</taxon>
        <taxon>Bacillati</taxon>
        <taxon>Bacillota</taxon>
        <taxon>Clostridia</taxon>
        <taxon>Eubacteriales</taxon>
        <taxon>Clostridiaceae</taxon>
        <taxon>Caloramator</taxon>
    </lineage>
</organism>
<evidence type="ECO:0000256" key="3">
    <source>
        <dbReference type="ARBA" id="ARBA00022449"/>
    </source>
</evidence>
<dbReference type="EMBL" id="CAKP01000067">
    <property type="protein sequence ID" value="CCJ33338.1"/>
    <property type="molecule type" value="Genomic_DNA"/>
</dbReference>
<dbReference type="GO" id="GO:0008324">
    <property type="term" value="F:monoatomic cation transmembrane transporter activity"/>
    <property type="evidence" value="ECO:0007669"/>
    <property type="project" value="InterPro"/>
</dbReference>
<comment type="caution">
    <text evidence="9">The sequence shown here is derived from an EMBL/GenBank/DDBJ whole genome shotgun (WGS) entry which is preliminary data.</text>
</comment>
<evidence type="ECO:0008006" key="11">
    <source>
        <dbReference type="Google" id="ProtNLM"/>
    </source>
</evidence>
<reference evidence="9 10" key="1">
    <citation type="journal article" date="2011" name="J. Bacteriol.">
        <title>Draft genome sequence of Caloramator australicus strain RC3T, a thermoanaerobe from the Great Artesian Basin of Australia.</title>
        <authorList>
            <person name="Ogg C.D."/>
            <person name="Patel B.K.C."/>
        </authorList>
    </citation>
    <scope>NUCLEOTIDE SEQUENCE [LARGE SCALE GENOMIC DNA]</scope>
    <source>
        <strain evidence="9 10">RC3</strain>
    </source>
</reference>
<dbReference type="InterPro" id="IPR002758">
    <property type="entry name" value="Cation_antiport_E"/>
</dbReference>
<keyword evidence="6 8" id="KW-1133">Transmembrane helix</keyword>
<dbReference type="eggNOG" id="COG1863">
    <property type="taxonomic scope" value="Bacteria"/>
</dbReference>
<evidence type="ECO:0000313" key="9">
    <source>
        <dbReference type="EMBL" id="CCJ33338.1"/>
    </source>
</evidence>
<evidence type="ECO:0000256" key="1">
    <source>
        <dbReference type="ARBA" id="ARBA00004651"/>
    </source>
</evidence>
<feature type="transmembrane region" description="Helical" evidence="8">
    <location>
        <begin position="32"/>
        <end position="51"/>
    </location>
</feature>
<proteinExistence type="inferred from homology"/>
<accession>I7KU17</accession>
<name>I7KU17_9CLOT</name>
<dbReference type="GO" id="GO:0015297">
    <property type="term" value="F:antiporter activity"/>
    <property type="evidence" value="ECO:0007669"/>
    <property type="project" value="UniProtKB-KW"/>
</dbReference>
<evidence type="ECO:0000256" key="7">
    <source>
        <dbReference type="ARBA" id="ARBA00023136"/>
    </source>
</evidence>
<keyword evidence="3" id="KW-0050">Antiport</keyword>
<dbReference type="STRING" id="857293.CAAU_1254"/>
<dbReference type="PIRSF" id="PIRSF019239">
    <property type="entry name" value="MrpE"/>
    <property type="match status" value="1"/>
</dbReference>
<dbReference type="PANTHER" id="PTHR34584:SF1">
    <property type="entry name" value="NA(+)_H(+) ANTIPORTER SUBUNIT E1"/>
    <property type="match status" value="1"/>
</dbReference>
<dbReference type="Proteomes" id="UP000007652">
    <property type="component" value="Unassembled WGS sequence"/>
</dbReference>
<evidence type="ECO:0000313" key="10">
    <source>
        <dbReference type="Proteomes" id="UP000007652"/>
    </source>
</evidence>
<evidence type="ECO:0000256" key="6">
    <source>
        <dbReference type="ARBA" id="ARBA00022989"/>
    </source>
</evidence>
<keyword evidence="10" id="KW-1185">Reference proteome</keyword>
<dbReference type="Pfam" id="PF01899">
    <property type="entry name" value="MNHE"/>
    <property type="match status" value="1"/>
</dbReference>